<protein>
    <recommendedName>
        <fullName evidence="3">WYL domain-containing protein</fullName>
    </recommendedName>
</protein>
<evidence type="ECO:0000313" key="2">
    <source>
        <dbReference type="Proteomes" id="UP000637720"/>
    </source>
</evidence>
<proteinExistence type="predicted"/>
<evidence type="ECO:0008006" key="3">
    <source>
        <dbReference type="Google" id="ProtNLM"/>
    </source>
</evidence>
<reference evidence="1" key="1">
    <citation type="journal article" date="2014" name="Int. J. Syst. Evol. Microbiol.">
        <title>Complete genome sequence of Corynebacterium casei LMG S-19264T (=DSM 44701T), isolated from a smear-ripened cheese.</title>
        <authorList>
            <consortium name="US DOE Joint Genome Institute (JGI-PGF)"/>
            <person name="Walter F."/>
            <person name="Albersmeier A."/>
            <person name="Kalinowski J."/>
            <person name="Ruckert C."/>
        </authorList>
    </citation>
    <scope>NUCLEOTIDE SEQUENCE</scope>
    <source>
        <strain evidence="1">JCM 14719</strain>
    </source>
</reference>
<dbReference type="EMBL" id="BMOF01000032">
    <property type="protein sequence ID" value="GGK02824.1"/>
    <property type="molecule type" value="Genomic_DNA"/>
</dbReference>
<dbReference type="RefSeq" id="WP_054672499.1">
    <property type="nucleotide sequence ID" value="NZ_BMOF01000032.1"/>
</dbReference>
<dbReference type="AlphaFoldDB" id="A0A8J3BDL3"/>
<gene>
    <name evidence="1" type="ORF">GCM10007043_16080</name>
</gene>
<keyword evidence="2" id="KW-1185">Reference proteome</keyword>
<sequence length="70" mass="8198">MRRDLRRYLALGQPVEIVYLHRDGAITQRRVKLLFVGDTHIRGYCYLRRAVRQFAIANILAVFPAVRWAG</sequence>
<evidence type="ECO:0000313" key="1">
    <source>
        <dbReference type="EMBL" id="GGK02824.1"/>
    </source>
</evidence>
<name>A0A8J3BDL3_9BACI</name>
<dbReference type="Proteomes" id="UP000637720">
    <property type="component" value="Unassembled WGS sequence"/>
</dbReference>
<organism evidence="1 2">
    <name type="scientific">Calditerricola satsumensis</name>
    <dbReference type="NCBI Taxonomy" id="373054"/>
    <lineage>
        <taxon>Bacteria</taxon>
        <taxon>Bacillati</taxon>
        <taxon>Bacillota</taxon>
        <taxon>Bacilli</taxon>
        <taxon>Bacillales</taxon>
        <taxon>Bacillaceae</taxon>
        <taxon>Calditerricola</taxon>
    </lineage>
</organism>
<accession>A0A8J3BDL3</accession>
<reference evidence="1" key="2">
    <citation type="submission" date="2020-09" db="EMBL/GenBank/DDBJ databases">
        <authorList>
            <person name="Sun Q."/>
            <person name="Ohkuma M."/>
        </authorList>
    </citation>
    <scope>NUCLEOTIDE SEQUENCE</scope>
    <source>
        <strain evidence="1">JCM 14719</strain>
    </source>
</reference>
<comment type="caution">
    <text evidence="1">The sequence shown here is derived from an EMBL/GenBank/DDBJ whole genome shotgun (WGS) entry which is preliminary data.</text>
</comment>